<proteinExistence type="predicted"/>
<sequence>MSDSSGSSADGDAAEASGSCAAAAPKSEIVAVHEGADGWGVMTFRSRAGDYQREPCAQCPWLIGSPRGAFPPEVFRHSARTAYDLATSTFGCHASPRGEPRMCAGFLLRGAAHNLTVRMYGPGVDEVSSDRSLYDSYRDMAIANGVAPDDPALQRCRHAEIDCIDAEERENPDV</sequence>
<dbReference type="InterPro" id="IPR046250">
    <property type="entry name" value="DUF6283"/>
</dbReference>
<comment type="caution">
    <text evidence="1">The sequence shown here is derived from an EMBL/GenBank/DDBJ whole genome shotgun (WGS) entry which is preliminary data.</text>
</comment>
<evidence type="ECO:0000313" key="2">
    <source>
        <dbReference type="Proteomes" id="UP001597542"/>
    </source>
</evidence>
<dbReference type="RefSeq" id="WP_344277690.1">
    <property type="nucleotide sequence ID" value="NZ_BAAAHV010000013.1"/>
</dbReference>
<reference evidence="2" key="1">
    <citation type="journal article" date="2019" name="Int. J. Syst. Evol. Microbiol.">
        <title>The Global Catalogue of Microorganisms (GCM) 10K type strain sequencing project: providing services to taxonomists for standard genome sequencing and annotation.</title>
        <authorList>
            <consortium name="The Broad Institute Genomics Platform"/>
            <consortium name="The Broad Institute Genome Sequencing Center for Infectious Disease"/>
            <person name="Wu L."/>
            <person name="Ma J."/>
        </authorList>
    </citation>
    <scope>NUCLEOTIDE SEQUENCE [LARGE SCALE GENOMIC DNA]</scope>
    <source>
        <strain evidence="2">CGMCC 4.7638</strain>
    </source>
</reference>
<name>A0ABW5HRJ5_9PSEU</name>
<protein>
    <submittedName>
        <fullName evidence="1">DUF6283 family protein</fullName>
    </submittedName>
</protein>
<accession>A0ABW5HRJ5</accession>
<evidence type="ECO:0000313" key="1">
    <source>
        <dbReference type="EMBL" id="MFD2479601.1"/>
    </source>
</evidence>
<gene>
    <name evidence="1" type="ORF">ACFSUT_04890</name>
</gene>
<dbReference type="Pfam" id="PF19800">
    <property type="entry name" value="DUF6283"/>
    <property type="match status" value="1"/>
</dbReference>
<dbReference type="Proteomes" id="UP001597542">
    <property type="component" value="Unassembled WGS sequence"/>
</dbReference>
<organism evidence="1 2">
    <name type="scientific">Amycolatopsis albidoflavus</name>
    <dbReference type="NCBI Taxonomy" id="102226"/>
    <lineage>
        <taxon>Bacteria</taxon>
        <taxon>Bacillati</taxon>
        <taxon>Actinomycetota</taxon>
        <taxon>Actinomycetes</taxon>
        <taxon>Pseudonocardiales</taxon>
        <taxon>Pseudonocardiaceae</taxon>
        <taxon>Amycolatopsis</taxon>
    </lineage>
</organism>
<dbReference type="EMBL" id="JBHUKQ010000004">
    <property type="protein sequence ID" value="MFD2479601.1"/>
    <property type="molecule type" value="Genomic_DNA"/>
</dbReference>
<keyword evidence="2" id="KW-1185">Reference proteome</keyword>